<evidence type="ECO:0000313" key="3">
    <source>
        <dbReference type="Proteomes" id="UP000574390"/>
    </source>
</evidence>
<sequence>MFSKITSFISASLRSLITPRCELAEGKAHAAVPSKRSREARGAHPPVKKRRRQSQVRFSTSRKNEVVHYSPSPVPSEIPLSPPLQHMSAEQRRAYAAGEVVVKEEPEDDVKASPPRPSRRQSSPMRLRSSPTKSHLKAPHPAQEGGRTRSGRRVNRPKFFSPGGEMVPSDTNKYVVVLSDSESD</sequence>
<proteinExistence type="predicted"/>
<gene>
    <name evidence="2" type="ORF">FOZ62_029438</name>
</gene>
<dbReference type="EMBL" id="JABANM010031427">
    <property type="protein sequence ID" value="KAF4704583.1"/>
    <property type="molecule type" value="Genomic_DNA"/>
</dbReference>
<reference evidence="2 3" key="1">
    <citation type="submission" date="2020-04" db="EMBL/GenBank/DDBJ databases">
        <title>Perkinsus olseni comparative genomics.</title>
        <authorList>
            <person name="Bogema D.R."/>
        </authorList>
    </citation>
    <scope>NUCLEOTIDE SEQUENCE [LARGE SCALE GENOMIC DNA]</scope>
    <source>
        <strain evidence="2">ATCC PRA-205</strain>
    </source>
</reference>
<dbReference type="Proteomes" id="UP000574390">
    <property type="component" value="Unassembled WGS sequence"/>
</dbReference>
<feature type="compositionally biased region" description="Pro residues" evidence="1">
    <location>
        <begin position="72"/>
        <end position="82"/>
    </location>
</feature>
<feature type="region of interest" description="Disordered" evidence="1">
    <location>
        <begin position="27"/>
        <end position="184"/>
    </location>
</feature>
<feature type="compositionally biased region" description="Low complexity" evidence="1">
    <location>
        <begin position="120"/>
        <end position="131"/>
    </location>
</feature>
<name>A0A7J6Q8D9_PEROL</name>
<organism evidence="2 3">
    <name type="scientific">Perkinsus olseni</name>
    <name type="common">Perkinsus atlanticus</name>
    <dbReference type="NCBI Taxonomy" id="32597"/>
    <lineage>
        <taxon>Eukaryota</taxon>
        <taxon>Sar</taxon>
        <taxon>Alveolata</taxon>
        <taxon>Perkinsozoa</taxon>
        <taxon>Perkinsea</taxon>
        <taxon>Perkinsida</taxon>
        <taxon>Perkinsidae</taxon>
        <taxon>Perkinsus</taxon>
    </lineage>
</organism>
<comment type="caution">
    <text evidence="2">The sequence shown here is derived from an EMBL/GenBank/DDBJ whole genome shotgun (WGS) entry which is preliminary data.</text>
</comment>
<protein>
    <submittedName>
        <fullName evidence="2">Uncharacterized protein</fullName>
    </submittedName>
</protein>
<accession>A0A7J6Q8D9</accession>
<dbReference type="AlphaFoldDB" id="A0A7J6Q8D9"/>
<evidence type="ECO:0000313" key="2">
    <source>
        <dbReference type="EMBL" id="KAF4704583.1"/>
    </source>
</evidence>
<evidence type="ECO:0000256" key="1">
    <source>
        <dbReference type="SAM" id="MobiDB-lite"/>
    </source>
</evidence>